<dbReference type="InterPro" id="IPR011105">
    <property type="entry name" value="Cell_wall_hydrolase_SleB"/>
</dbReference>
<keyword evidence="4" id="KW-1185">Reference proteome</keyword>
<accession>A0ABS2PYI0</accession>
<organism evidence="3 4">
    <name type="scientific">Scopulibacillus daqui</name>
    <dbReference type="NCBI Taxonomy" id="1469162"/>
    <lineage>
        <taxon>Bacteria</taxon>
        <taxon>Bacillati</taxon>
        <taxon>Bacillota</taxon>
        <taxon>Bacilli</taxon>
        <taxon>Bacillales</taxon>
        <taxon>Sporolactobacillaceae</taxon>
        <taxon>Scopulibacillus</taxon>
    </lineage>
</organism>
<evidence type="ECO:0000313" key="4">
    <source>
        <dbReference type="Proteomes" id="UP000808914"/>
    </source>
</evidence>
<evidence type="ECO:0000259" key="2">
    <source>
        <dbReference type="PROSITE" id="PS51782"/>
    </source>
</evidence>
<dbReference type="Gene3D" id="6.20.240.60">
    <property type="match status" value="1"/>
</dbReference>
<sequence>MKKLLSTLIAAAAIIVPAAQSFAYTVQPGDTLSTIAIKNHTTVQNLLNLNPQISNANSIFAGSNINVSGASNVSSPAANTSNVSHTAVSSYDRELLAKLVHAEAGGEPMSGKIAVVDVVLNRVDSPEFPNNVHDVIYQPGQFTPVQNGRINNTPNAADYQAVNQALASGNRQTHSLYFYNPTIATNHWLDHLPTSQVIGNHVFKQ</sequence>
<dbReference type="Pfam" id="PF01476">
    <property type="entry name" value="LysM"/>
    <property type="match status" value="1"/>
</dbReference>
<gene>
    <name evidence="3" type="ORF">JOD45_001288</name>
</gene>
<reference evidence="3 4" key="1">
    <citation type="submission" date="2021-01" db="EMBL/GenBank/DDBJ databases">
        <title>Genomic Encyclopedia of Type Strains, Phase IV (KMG-IV): sequencing the most valuable type-strain genomes for metagenomic binning, comparative biology and taxonomic classification.</title>
        <authorList>
            <person name="Goeker M."/>
        </authorList>
    </citation>
    <scope>NUCLEOTIDE SEQUENCE [LARGE SCALE GENOMIC DNA]</scope>
    <source>
        <strain evidence="3 4">DSM 28236</strain>
    </source>
</reference>
<keyword evidence="1" id="KW-0732">Signal</keyword>
<keyword evidence="3" id="KW-0378">Hydrolase</keyword>
<evidence type="ECO:0000313" key="3">
    <source>
        <dbReference type="EMBL" id="MBM7645077.1"/>
    </source>
</evidence>
<feature type="signal peptide" evidence="1">
    <location>
        <begin position="1"/>
        <end position="23"/>
    </location>
</feature>
<dbReference type="Pfam" id="PF07486">
    <property type="entry name" value="Hydrolase_2"/>
    <property type="match status" value="1"/>
</dbReference>
<dbReference type="InterPro" id="IPR018392">
    <property type="entry name" value="LysM"/>
</dbReference>
<dbReference type="Gene3D" id="1.10.10.2520">
    <property type="entry name" value="Cell wall hydrolase SleB, domain 1"/>
    <property type="match status" value="1"/>
</dbReference>
<name>A0ABS2PYI0_9BACL</name>
<dbReference type="InterPro" id="IPR036779">
    <property type="entry name" value="LysM_dom_sf"/>
</dbReference>
<proteinExistence type="predicted"/>
<feature type="domain" description="LysM" evidence="2">
    <location>
        <begin position="22"/>
        <end position="67"/>
    </location>
</feature>
<feature type="chain" id="PRO_5047526054" evidence="1">
    <location>
        <begin position="24"/>
        <end position="205"/>
    </location>
</feature>
<dbReference type="RefSeq" id="WP_205003019.1">
    <property type="nucleotide sequence ID" value="NZ_JAFBER010000006.1"/>
</dbReference>
<protein>
    <submittedName>
        <fullName evidence="3">N-acetylmuramoyl-L-alanine amidase</fullName>
        <ecNumber evidence="3">3.5.1.28</ecNumber>
    </submittedName>
</protein>
<dbReference type="EMBL" id="JAFBER010000006">
    <property type="protein sequence ID" value="MBM7645077.1"/>
    <property type="molecule type" value="Genomic_DNA"/>
</dbReference>
<dbReference type="EC" id="3.5.1.28" evidence="3"/>
<dbReference type="SMART" id="SM00257">
    <property type="entry name" value="LysM"/>
    <property type="match status" value="1"/>
</dbReference>
<dbReference type="SUPFAM" id="SSF54106">
    <property type="entry name" value="LysM domain"/>
    <property type="match status" value="1"/>
</dbReference>
<dbReference type="Proteomes" id="UP000808914">
    <property type="component" value="Unassembled WGS sequence"/>
</dbReference>
<dbReference type="Gene3D" id="3.10.350.10">
    <property type="entry name" value="LysM domain"/>
    <property type="match status" value="1"/>
</dbReference>
<dbReference type="CDD" id="cd00118">
    <property type="entry name" value="LysM"/>
    <property type="match status" value="1"/>
</dbReference>
<dbReference type="InterPro" id="IPR042047">
    <property type="entry name" value="SleB_dom1"/>
</dbReference>
<comment type="caution">
    <text evidence="3">The sequence shown here is derived from an EMBL/GenBank/DDBJ whole genome shotgun (WGS) entry which is preliminary data.</text>
</comment>
<dbReference type="PROSITE" id="PS51782">
    <property type="entry name" value="LYSM"/>
    <property type="match status" value="1"/>
</dbReference>
<evidence type="ECO:0000256" key="1">
    <source>
        <dbReference type="SAM" id="SignalP"/>
    </source>
</evidence>
<dbReference type="GO" id="GO:0008745">
    <property type="term" value="F:N-acetylmuramoyl-L-alanine amidase activity"/>
    <property type="evidence" value="ECO:0007669"/>
    <property type="project" value="UniProtKB-EC"/>
</dbReference>